<evidence type="ECO:0000313" key="2">
    <source>
        <dbReference type="EMBL" id="KKT71358.1"/>
    </source>
</evidence>
<accession>A0A0G1JIY6</accession>
<comment type="caution">
    <text evidence="2">The sequence shown here is derived from an EMBL/GenBank/DDBJ whole genome shotgun (WGS) entry which is preliminary data.</text>
</comment>
<keyword evidence="2" id="KW-0689">Ribosomal protein</keyword>
<feature type="compositionally biased region" description="Acidic residues" evidence="1">
    <location>
        <begin position="1"/>
        <end position="18"/>
    </location>
</feature>
<dbReference type="AlphaFoldDB" id="A0A0G1JIY6"/>
<name>A0A0G1JIY6_9BACT</name>
<dbReference type="Proteomes" id="UP000034154">
    <property type="component" value="Unassembled WGS sequence"/>
</dbReference>
<dbReference type="GO" id="GO:0005840">
    <property type="term" value="C:ribosome"/>
    <property type="evidence" value="ECO:0007669"/>
    <property type="project" value="UniProtKB-KW"/>
</dbReference>
<gene>
    <name evidence="2" type="ORF">UW63_C0019G0013</name>
</gene>
<keyword evidence="2" id="KW-0687">Ribonucleoprotein</keyword>
<evidence type="ECO:0000256" key="1">
    <source>
        <dbReference type="SAM" id="MobiDB-lite"/>
    </source>
</evidence>
<evidence type="ECO:0000313" key="3">
    <source>
        <dbReference type="Proteomes" id="UP000034154"/>
    </source>
</evidence>
<reference evidence="2 3" key="1">
    <citation type="journal article" date="2015" name="Nature">
        <title>rRNA introns, odd ribosomes, and small enigmatic genomes across a large radiation of phyla.</title>
        <authorList>
            <person name="Brown C.T."/>
            <person name="Hug L.A."/>
            <person name="Thomas B.C."/>
            <person name="Sharon I."/>
            <person name="Castelle C.J."/>
            <person name="Singh A."/>
            <person name="Wilkins M.J."/>
            <person name="Williams K.H."/>
            <person name="Banfield J.F."/>
        </authorList>
    </citation>
    <scope>NUCLEOTIDE SEQUENCE [LARGE SCALE GENOMIC DNA]</scope>
</reference>
<proteinExistence type="predicted"/>
<organism evidence="2 3">
    <name type="scientific">Candidatus Uhrbacteria bacterium GW2011_GWF2_44_350</name>
    <dbReference type="NCBI Taxonomy" id="1619000"/>
    <lineage>
        <taxon>Bacteria</taxon>
        <taxon>Candidatus Uhriibacteriota</taxon>
    </lineage>
</organism>
<feature type="region of interest" description="Disordered" evidence="1">
    <location>
        <begin position="1"/>
        <end position="26"/>
    </location>
</feature>
<protein>
    <submittedName>
        <fullName evidence="2">50S ribosomal protein L7/L12</fullName>
    </submittedName>
</protein>
<sequence length="205" mass="22516">MSDEEFSDEDFTFELEPDEAPRRGEPDPRLALAKKILKQLHENLGNVIELLDGGNIEEANTDFAKLVASKKEAEHTLEDISGARVIEGVFDGQAMIGSDGKSYAVAPNYASKSKLVEGDMLKLTIKKDGTFLFKQIGPIERVRLVGKLAFDASNSIHVAMVEDQIYKLITASVSFFHGEPGDEVVILVPKNTPSVWAAVENVVRK</sequence>
<dbReference type="EMBL" id="LCJB01000019">
    <property type="protein sequence ID" value="KKT71358.1"/>
    <property type="molecule type" value="Genomic_DNA"/>
</dbReference>